<feature type="region of interest" description="Disordered" evidence="1">
    <location>
        <begin position="234"/>
        <end position="254"/>
    </location>
</feature>
<reference evidence="4 5" key="1">
    <citation type="journal article" date="2013" name="Biodegradation">
        <title>Quantitative proteomic analysis of ibuprofen-degrading Patulibacter sp. strain I11.</title>
        <authorList>
            <person name="Almeida B."/>
            <person name="Kjeldal H."/>
            <person name="Lolas I."/>
            <person name="Knudsen A.D."/>
            <person name="Carvalho G."/>
            <person name="Nielsen K.L."/>
            <person name="Barreto Crespo M.T."/>
            <person name="Stensballe A."/>
            <person name="Nielsen J.L."/>
        </authorList>
    </citation>
    <scope>NUCLEOTIDE SEQUENCE [LARGE SCALE GENOMIC DNA]</scope>
    <source>
        <strain evidence="4 5">I11</strain>
    </source>
</reference>
<proteinExistence type="predicted"/>
<evidence type="ECO:0000313" key="4">
    <source>
        <dbReference type="EMBL" id="EHN11906.1"/>
    </source>
</evidence>
<evidence type="ECO:0000256" key="2">
    <source>
        <dbReference type="SAM" id="SignalP"/>
    </source>
</evidence>
<feature type="domain" description="DUF7305" evidence="3">
    <location>
        <begin position="283"/>
        <end position="401"/>
    </location>
</feature>
<keyword evidence="5" id="KW-1185">Reference proteome</keyword>
<dbReference type="AlphaFoldDB" id="H0E340"/>
<evidence type="ECO:0000256" key="1">
    <source>
        <dbReference type="SAM" id="MobiDB-lite"/>
    </source>
</evidence>
<evidence type="ECO:0000313" key="5">
    <source>
        <dbReference type="Proteomes" id="UP000005143"/>
    </source>
</evidence>
<name>H0E340_9ACTN</name>
<feature type="chain" id="PRO_5003531523" description="DUF7305 domain-containing protein" evidence="2">
    <location>
        <begin position="21"/>
        <end position="434"/>
    </location>
</feature>
<sequence length="434" mass="44156">MLVALGVLLVTLLLSGLAVAAATDGNRMSNDDVDGKRALQAAEAGLQTALYRINMLQPAADRCVTDAVVDPVAGRCPEHGPEALGNGASFSYRTSVELPAGSGCAGMPVQAQTALSQRCVTATGNVHGVVRRVQTRIASYAATPLFPVAGLLGLERVDLSGNVRIDTPAATNGVLSMNGNVDTAGVVLGPAGSSRRTGNVSSGPIVQRTAAQGPFVLAAVDPGNSATVNDDQRIANGLRTPPQPPFDTVTSQSGLSFDPATRALRSTGNTTLTLGGGVYNFCSISISGNFTVVVAPGARVSLYVDSPDDPNSGCPAGSGGVSVTGNFASGSATGDPTSLQLYLYGTNDGLGRLTINGNATLNATVYAPRTNLVVAGNARIRGGIAARSVTMSGNGFQWDERAGGLQTGSRGIYYRTAWRECTPRPTGSDPASGC</sequence>
<protein>
    <recommendedName>
        <fullName evidence="3">DUF7305 domain-containing protein</fullName>
    </recommendedName>
</protein>
<gene>
    <name evidence="4" type="ORF">PAI11_12070</name>
</gene>
<comment type="caution">
    <text evidence="4">The sequence shown here is derived from an EMBL/GenBank/DDBJ whole genome shotgun (WGS) entry which is preliminary data.</text>
</comment>
<accession>H0E340</accession>
<organism evidence="4 5">
    <name type="scientific">Patulibacter medicamentivorans</name>
    <dbReference type="NCBI Taxonomy" id="1097667"/>
    <lineage>
        <taxon>Bacteria</taxon>
        <taxon>Bacillati</taxon>
        <taxon>Actinomycetota</taxon>
        <taxon>Thermoleophilia</taxon>
        <taxon>Solirubrobacterales</taxon>
        <taxon>Patulibacteraceae</taxon>
        <taxon>Patulibacter</taxon>
    </lineage>
</organism>
<dbReference type="InterPro" id="IPR055729">
    <property type="entry name" value="DUF7305"/>
</dbReference>
<dbReference type="EMBL" id="AGUD01000057">
    <property type="protein sequence ID" value="EHN11906.1"/>
    <property type="molecule type" value="Genomic_DNA"/>
</dbReference>
<feature type="signal peptide" evidence="2">
    <location>
        <begin position="1"/>
        <end position="20"/>
    </location>
</feature>
<keyword evidence="2" id="KW-0732">Signal</keyword>
<dbReference type="Proteomes" id="UP000005143">
    <property type="component" value="Unassembled WGS sequence"/>
</dbReference>
<dbReference type="Pfam" id="PF23981">
    <property type="entry name" value="DUF7305"/>
    <property type="match status" value="1"/>
</dbReference>
<evidence type="ECO:0000259" key="3">
    <source>
        <dbReference type="Pfam" id="PF23981"/>
    </source>
</evidence>